<evidence type="ECO:0000256" key="2">
    <source>
        <dbReference type="ARBA" id="ARBA00022676"/>
    </source>
</evidence>
<feature type="binding site" evidence="5">
    <location>
        <begin position="371"/>
        <end position="372"/>
    </location>
    <ligand>
        <name>substrate</name>
    </ligand>
</feature>
<dbReference type="SUPFAM" id="SSF48208">
    <property type="entry name" value="Six-hairpin glycosidases"/>
    <property type="match status" value="1"/>
</dbReference>
<dbReference type="InterPro" id="IPR037018">
    <property type="entry name" value="GH65_N"/>
</dbReference>
<dbReference type="PIRSF" id="PIRSF036289">
    <property type="entry name" value="Glycosyl_hydrolase_malt_phosph"/>
    <property type="match status" value="1"/>
</dbReference>
<evidence type="ECO:0000259" key="7">
    <source>
        <dbReference type="Pfam" id="PF03633"/>
    </source>
</evidence>
<evidence type="ECO:0000256" key="4">
    <source>
        <dbReference type="PIRSR" id="PIRSR036289-50"/>
    </source>
</evidence>
<keyword evidence="3" id="KW-0808">Transferase</keyword>
<dbReference type="PANTHER" id="PTHR11051">
    <property type="entry name" value="GLYCOSYL HYDROLASE-RELATED"/>
    <property type="match status" value="1"/>
</dbReference>
<organism evidence="9 10">
    <name type="scientific">Thermohalobacter berrensis</name>
    <dbReference type="NCBI Taxonomy" id="99594"/>
    <lineage>
        <taxon>Bacteria</taxon>
        <taxon>Bacillati</taxon>
        <taxon>Bacillota</taxon>
        <taxon>Tissierellia</taxon>
        <taxon>Tissierellales</taxon>
        <taxon>Thermohalobacteraceae</taxon>
        <taxon>Thermohalobacter</taxon>
    </lineage>
</organism>
<protein>
    <submittedName>
        <fullName evidence="9">Glycoside hydrolase</fullName>
    </submittedName>
</protein>
<feature type="domain" description="Glycoside hydrolase family 65 N-terminal" evidence="8">
    <location>
        <begin position="21"/>
        <end position="281"/>
    </location>
</feature>
<dbReference type="InterPro" id="IPR008928">
    <property type="entry name" value="6-hairpin_glycosidase_sf"/>
</dbReference>
<dbReference type="OrthoDB" id="9758855at2"/>
<evidence type="ECO:0000256" key="5">
    <source>
        <dbReference type="PIRSR" id="PIRSR036289-51"/>
    </source>
</evidence>
<evidence type="ECO:0000256" key="3">
    <source>
        <dbReference type="ARBA" id="ARBA00022679"/>
    </source>
</evidence>
<dbReference type="Pfam" id="PF03632">
    <property type="entry name" value="Glyco_hydro_65m"/>
    <property type="match status" value="1"/>
</dbReference>
<dbReference type="InterPro" id="IPR005195">
    <property type="entry name" value="Glyco_hydro_65_M"/>
</dbReference>
<dbReference type="Gene3D" id="1.50.10.10">
    <property type="match status" value="1"/>
</dbReference>
<dbReference type="SUPFAM" id="SSF74650">
    <property type="entry name" value="Galactose mutarotase-like"/>
    <property type="match status" value="1"/>
</dbReference>
<dbReference type="PANTHER" id="PTHR11051:SF14">
    <property type="entry name" value="MALTOSE PHOSPHORYLASE"/>
    <property type="match status" value="1"/>
</dbReference>
<dbReference type="InterPro" id="IPR011013">
    <property type="entry name" value="Gal_mutarotase_sf_dom"/>
</dbReference>
<evidence type="ECO:0000313" key="9">
    <source>
        <dbReference type="EMBL" id="RKD29538.1"/>
    </source>
</evidence>
<proteinExistence type="inferred from homology"/>
<dbReference type="InterPro" id="IPR012341">
    <property type="entry name" value="6hp_glycosidase-like_sf"/>
</dbReference>
<dbReference type="AlphaFoldDB" id="A0A419SWD3"/>
<dbReference type="FunFam" id="2.60.420.10:FF:000001">
    <property type="entry name" value="Family 65 glycosyl hydrolase"/>
    <property type="match status" value="1"/>
</dbReference>
<dbReference type="GO" id="GO:0030246">
    <property type="term" value="F:carbohydrate binding"/>
    <property type="evidence" value="ECO:0007669"/>
    <property type="project" value="InterPro"/>
</dbReference>
<dbReference type="InterPro" id="IPR005194">
    <property type="entry name" value="Glyco_hydro_65_C"/>
</dbReference>
<evidence type="ECO:0000313" key="10">
    <source>
        <dbReference type="Proteomes" id="UP000284177"/>
    </source>
</evidence>
<reference evidence="9 10" key="1">
    <citation type="submission" date="2016-08" db="EMBL/GenBank/DDBJ databases">
        <title>Novel Firmicutes and Novel Genomes.</title>
        <authorList>
            <person name="Poppleton D.I."/>
            <person name="Gribaldo S."/>
        </authorList>
    </citation>
    <scope>NUCLEOTIDE SEQUENCE [LARGE SCALE GENOMIC DNA]</scope>
    <source>
        <strain evidence="9 10">CTT3</strain>
    </source>
</reference>
<dbReference type="GO" id="GO:0004553">
    <property type="term" value="F:hydrolase activity, hydrolyzing O-glycosyl compounds"/>
    <property type="evidence" value="ECO:0007669"/>
    <property type="project" value="TreeGrafter"/>
</dbReference>
<feature type="active site" description="Proton donor" evidence="4">
    <location>
        <position position="501"/>
    </location>
</feature>
<dbReference type="InterPro" id="IPR017045">
    <property type="entry name" value="Malt_Pase/Glycosyl_Hdrlase"/>
</dbReference>
<dbReference type="Gene3D" id="2.70.98.40">
    <property type="entry name" value="Glycoside hydrolase, family 65, N-terminal domain"/>
    <property type="match status" value="1"/>
</dbReference>
<dbReference type="GO" id="GO:0005993">
    <property type="term" value="P:trehalose catabolic process"/>
    <property type="evidence" value="ECO:0007669"/>
    <property type="project" value="UniProtKB-ARBA"/>
</dbReference>
<dbReference type="Proteomes" id="UP000284177">
    <property type="component" value="Unassembled WGS sequence"/>
</dbReference>
<feature type="domain" description="Glycoside hydrolase family 65 central catalytic" evidence="6">
    <location>
        <begin position="337"/>
        <end position="701"/>
    </location>
</feature>
<feature type="domain" description="Glycoside hydrolase family 65 C-terminal" evidence="7">
    <location>
        <begin position="710"/>
        <end position="770"/>
    </location>
</feature>
<dbReference type="RefSeq" id="WP_120170486.1">
    <property type="nucleotide sequence ID" value="NZ_MCIB01000037.1"/>
</dbReference>
<dbReference type="EMBL" id="MCIB01000037">
    <property type="protein sequence ID" value="RKD29538.1"/>
    <property type="molecule type" value="Genomic_DNA"/>
</dbReference>
<comment type="caution">
    <text evidence="9">The sequence shown here is derived from an EMBL/GenBank/DDBJ whole genome shotgun (WGS) entry which is preliminary data.</text>
</comment>
<dbReference type="InterPro" id="IPR005196">
    <property type="entry name" value="Glyco_hydro_65_N"/>
</dbReference>
<keyword evidence="9" id="KW-0378">Hydrolase</keyword>
<sequence length="784" mass="91849">MARKKVMKDWTYPLDEWNIVEEQFDIDTNFLDETIFSLGNGYIGMRGNFEEGYYGPKETSLDGTYLNGFYESAPISYGEEAYGYPKYGQTMLNVTNSKIIKLYIDDEEFNMFSGKLLSYRRTLYMKEGYLERKLIWESPKGKKVKISIKRLVSLNNKHLATIEYKVKPINFSGKITLISSLDGNVKNHEEEGDPRVGSVFNGQVLKLIEKYQNKTFGALKQQTVNTKFTLVCGMENELETKNDFEILNDNPDQMVTTKYVINAEREEEITLVKYISYYTSKDYKEKELLERAKDTLLKAKEKGFKEILKGQKEFLEEFWNNALVEINGDKALQQGIRFNQFHLLQSVGRDGKTNIAAKGLTGEGYEGHYFWDTEIYILPFFLYTYPEISRKLLRYRYKILDKARERARTMAHKKGALYPWRTIDGDECSAYYPASTAQYHINADIVYVLKKYIEATDDIDFLLKYGAEIVFETARLWADLGSYIPNKGNKFCIDCVTGPDEYTAIVNNNCYTNYMAKMNLEYAHDIAKLLENEYPKIYNKLKEKINLKEEEVQEWKKAADNMYLPYDKKLGIHPQDDTFLEKPIWDFENTPDDKYPLLLHYHPLVIYRHQVCKQADVLLALFLLGDKFTWEEKKRDYDYYEPITTHDSSLSPCIFSVMASELGYYDKAYEYFMQTARVDLDNYHKNSHHGVHTACMAGTWMCVINGFAGMRVYDGKLSFNPYLPEKWDSYRFRVRFKGRQLEVNVNTKEVIYKLIDGNRLEFNHIDKKVSINEGEEKRFSLKKI</sequence>
<dbReference type="GO" id="GO:0047656">
    <property type="term" value="F:alpha,alpha-trehalose phosphorylase activity"/>
    <property type="evidence" value="ECO:0007669"/>
    <property type="project" value="UniProtKB-ARBA"/>
</dbReference>
<dbReference type="Pfam" id="PF03636">
    <property type="entry name" value="Glyco_hydro_65N"/>
    <property type="match status" value="1"/>
</dbReference>
<accession>A0A419SWD3</accession>
<gene>
    <name evidence="9" type="ORF">BET03_05625</name>
</gene>
<evidence type="ECO:0000259" key="6">
    <source>
        <dbReference type="Pfam" id="PF03632"/>
    </source>
</evidence>
<name>A0A419SWD3_9FIRM</name>
<comment type="similarity">
    <text evidence="1">Belongs to the glycosyl hydrolase 65 family.</text>
</comment>
<feature type="binding site" evidence="5">
    <location>
        <begin position="613"/>
        <end position="614"/>
    </location>
    <ligand>
        <name>substrate</name>
    </ligand>
</feature>
<dbReference type="Pfam" id="PF03633">
    <property type="entry name" value="Glyco_hydro_65C"/>
    <property type="match status" value="1"/>
</dbReference>
<keyword evidence="10" id="KW-1185">Reference proteome</keyword>
<evidence type="ECO:0000256" key="1">
    <source>
        <dbReference type="ARBA" id="ARBA00006768"/>
    </source>
</evidence>
<evidence type="ECO:0000259" key="8">
    <source>
        <dbReference type="Pfam" id="PF03636"/>
    </source>
</evidence>
<keyword evidence="2" id="KW-0328">Glycosyltransferase</keyword>
<dbReference type="Gene3D" id="2.60.420.10">
    <property type="entry name" value="Maltose phosphorylase, domain 3"/>
    <property type="match status" value="1"/>
</dbReference>